<gene>
    <name evidence="2" type="ORF">DCC81_14580</name>
</gene>
<evidence type="ECO:0000313" key="2">
    <source>
        <dbReference type="EMBL" id="PUZ25507.1"/>
    </source>
</evidence>
<sequence length="774" mass="86686">MKVVFNIARAELRYFFFSPIAWFVLILFLMSNAGIIMGNLADTALQQDMMLELQGSLFPGFLNSPLTKLVIGKGLDTVLTIFFLYIPLLTMGVINREYAGGTIKLLHSSPVKTRQIILGKFLGVYSFVCLMIAIFLSVIVVLLCSIRNVEFPLTLAMILGFFLLAAMYVAVGMFISSLTSYPIVAGIGTFVVLTLFTSLAMWFQGTDYVRDVTWYLSSSGRVESLLGGLITTRDLVYFLSITSLFIIFTTIKMKSVTESKPWRVSAGRYFLAFTVTVVLLVVSSIHGFIGYCDVTRGKINTLHENTQGVIKQLDGSPLKVTLYTNLLGYNLGNGLPTERNNYLWKFWAKYRRFYTNMEFNYVYYYDINHGDSSIFQAYPGKSLDEIAEKYAEMYKTDLAIYKKPAEIRSMIDLESEKKGLLMEVEYKGRKTFLRTYEDPEVFPSERNVSGSLLRLINDTTPTIKFLTGHYERSPLKSGEREYGIHAMAKGNRNALINMGLNFDTISALRPGVIKPDGALVVADPKTVLDKSIIDSIKHYIDNGGDAMFYSEPGKQFIMNPILNHVGVNADEGTIVQVNPQDLPHKFAGLISKIGTDMADEQPFFYFRNGIGRACYTNIAGASVLSYSDTTGFKVEQITTIPNNPTTWVERGLLVVDSAAPVFNATEGDYRKEAPYPVGLQLTRKIGNKAQRIIISSDADMMSAGRGNGKDYGNAFYSYTVDNKYPVYHNFPVPTDIWVTIKKTPANTLKLLLQYIIPALILVAGIVILVRRKRK</sequence>
<feature type="transmembrane region" description="Helical" evidence="1">
    <location>
        <begin position="183"/>
        <end position="205"/>
    </location>
</feature>
<organism evidence="2 3">
    <name type="scientific">Chitinophaga parva</name>
    <dbReference type="NCBI Taxonomy" id="2169414"/>
    <lineage>
        <taxon>Bacteria</taxon>
        <taxon>Pseudomonadati</taxon>
        <taxon>Bacteroidota</taxon>
        <taxon>Chitinophagia</taxon>
        <taxon>Chitinophagales</taxon>
        <taxon>Chitinophagaceae</taxon>
        <taxon>Chitinophaga</taxon>
    </lineage>
</organism>
<feature type="transmembrane region" description="Helical" evidence="1">
    <location>
        <begin position="269"/>
        <end position="291"/>
    </location>
</feature>
<feature type="transmembrane region" description="Helical" evidence="1">
    <location>
        <begin position="155"/>
        <end position="176"/>
    </location>
</feature>
<evidence type="ECO:0000256" key="1">
    <source>
        <dbReference type="SAM" id="Phobius"/>
    </source>
</evidence>
<dbReference type="AlphaFoldDB" id="A0A2T7BGU5"/>
<feature type="transmembrane region" description="Helical" evidence="1">
    <location>
        <begin position="77"/>
        <end position="95"/>
    </location>
</feature>
<dbReference type="PANTHER" id="PTHR43471">
    <property type="entry name" value="ABC TRANSPORTER PERMEASE"/>
    <property type="match status" value="1"/>
</dbReference>
<accession>A0A2T7BGU5</accession>
<feature type="transmembrane region" description="Helical" evidence="1">
    <location>
        <begin position="225"/>
        <end position="248"/>
    </location>
</feature>
<feature type="transmembrane region" description="Helical" evidence="1">
    <location>
        <begin position="116"/>
        <end position="143"/>
    </location>
</feature>
<comment type="caution">
    <text evidence="2">The sequence shown here is derived from an EMBL/GenBank/DDBJ whole genome shotgun (WGS) entry which is preliminary data.</text>
</comment>
<feature type="transmembrane region" description="Helical" evidence="1">
    <location>
        <begin position="751"/>
        <end position="769"/>
    </location>
</feature>
<dbReference type="GO" id="GO:0140359">
    <property type="term" value="F:ABC-type transporter activity"/>
    <property type="evidence" value="ECO:0007669"/>
    <property type="project" value="InterPro"/>
</dbReference>
<name>A0A2T7BGU5_9BACT</name>
<reference evidence="2 3" key="1">
    <citation type="submission" date="2018-04" db="EMBL/GenBank/DDBJ databases">
        <title>Chitinophaga fuyangensis sp. nov., isolated from soil in a chemical factory.</title>
        <authorList>
            <person name="Chen K."/>
        </authorList>
    </citation>
    <scope>NUCLEOTIDE SEQUENCE [LARGE SCALE GENOMIC DNA]</scope>
    <source>
        <strain evidence="2 3">LY-1</strain>
    </source>
</reference>
<dbReference type="RefSeq" id="WP_108687347.1">
    <property type="nucleotide sequence ID" value="NZ_QCYK01000002.1"/>
</dbReference>
<dbReference type="Pfam" id="PF12679">
    <property type="entry name" value="ABC2_membrane_2"/>
    <property type="match status" value="1"/>
</dbReference>
<keyword evidence="1" id="KW-0472">Membrane</keyword>
<keyword evidence="3" id="KW-1185">Reference proteome</keyword>
<dbReference type="GO" id="GO:0005886">
    <property type="term" value="C:plasma membrane"/>
    <property type="evidence" value="ECO:0007669"/>
    <property type="project" value="UniProtKB-SubCell"/>
</dbReference>
<protein>
    <submittedName>
        <fullName evidence="2">Uncharacterized protein</fullName>
    </submittedName>
</protein>
<keyword evidence="1" id="KW-1133">Transmembrane helix</keyword>
<dbReference type="EMBL" id="QCYK01000002">
    <property type="protein sequence ID" value="PUZ25507.1"/>
    <property type="molecule type" value="Genomic_DNA"/>
</dbReference>
<proteinExistence type="predicted"/>
<dbReference type="OrthoDB" id="609779at2"/>
<dbReference type="Proteomes" id="UP000244450">
    <property type="component" value="Unassembled WGS sequence"/>
</dbReference>
<evidence type="ECO:0000313" key="3">
    <source>
        <dbReference type="Proteomes" id="UP000244450"/>
    </source>
</evidence>
<feature type="transmembrane region" description="Helical" evidence="1">
    <location>
        <begin position="12"/>
        <end position="30"/>
    </location>
</feature>
<keyword evidence="1" id="KW-0812">Transmembrane</keyword>